<dbReference type="Pfam" id="PF01522">
    <property type="entry name" value="Polysacc_deac_1"/>
    <property type="match status" value="1"/>
</dbReference>
<dbReference type="GO" id="GO:0004099">
    <property type="term" value="F:chitin deacetylase activity"/>
    <property type="evidence" value="ECO:0007669"/>
    <property type="project" value="UniProtKB-ARBA"/>
</dbReference>
<proteinExistence type="predicted"/>
<dbReference type="Proteomes" id="UP000027586">
    <property type="component" value="Unassembled WGS sequence"/>
</dbReference>
<feature type="region of interest" description="Disordered" evidence="1">
    <location>
        <begin position="369"/>
        <end position="404"/>
    </location>
</feature>
<dbReference type="AlphaFoldDB" id="A0A068SDL0"/>
<evidence type="ECO:0000256" key="2">
    <source>
        <dbReference type="SAM" id="SignalP"/>
    </source>
</evidence>
<dbReference type="EMBL" id="CBTN010000082">
    <property type="protein sequence ID" value="CDH60035.1"/>
    <property type="molecule type" value="Genomic_DNA"/>
</dbReference>
<gene>
    <name evidence="4" type="ORF">LCOR_10833.1</name>
</gene>
<dbReference type="PANTHER" id="PTHR10587:SF98">
    <property type="entry name" value="CHITIN DEACETYLASE"/>
    <property type="match status" value="1"/>
</dbReference>
<accession>A0A068SDL0</accession>
<dbReference type="GO" id="GO:0005975">
    <property type="term" value="P:carbohydrate metabolic process"/>
    <property type="evidence" value="ECO:0007669"/>
    <property type="project" value="InterPro"/>
</dbReference>
<dbReference type="SUPFAM" id="SSF88713">
    <property type="entry name" value="Glycoside hydrolase/deacetylase"/>
    <property type="match status" value="1"/>
</dbReference>
<dbReference type="VEuPathDB" id="FungiDB:LCOR_10833.1"/>
<feature type="domain" description="NodB homology" evidence="3">
    <location>
        <begin position="149"/>
        <end position="344"/>
    </location>
</feature>
<evidence type="ECO:0000256" key="1">
    <source>
        <dbReference type="SAM" id="MobiDB-lite"/>
    </source>
</evidence>
<comment type="caution">
    <text evidence="4">The sequence shown here is derived from an EMBL/GenBank/DDBJ whole genome shotgun (WGS) entry which is preliminary data.</text>
</comment>
<dbReference type="InterPro" id="IPR011330">
    <property type="entry name" value="Glyco_hydro/deAcase_b/a-brl"/>
</dbReference>
<dbReference type="GO" id="GO:0016020">
    <property type="term" value="C:membrane"/>
    <property type="evidence" value="ECO:0007669"/>
    <property type="project" value="TreeGrafter"/>
</dbReference>
<evidence type="ECO:0000313" key="4">
    <source>
        <dbReference type="EMBL" id="CDH60035.1"/>
    </source>
</evidence>
<feature type="signal peptide" evidence="2">
    <location>
        <begin position="1"/>
        <end position="20"/>
    </location>
</feature>
<dbReference type="InterPro" id="IPR002509">
    <property type="entry name" value="NODB_dom"/>
</dbReference>
<keyword evidence="2" id="KW-0732">Signal</keyword>
<dbReference type="STRING" id="1263082.A0A068SDL0"/>
<sequence>MYWKTTIAAASAALLVGVNGAATTNYTSSTDPTKITIPDIPQTTSQNPTEECAWYDSEFAYDKTAWPTVWEVATSNGMNTSAEFQALYDSIDWSKAPKVDPRTLDPATGGLNMTGYDPKDPDCWWSASQCVKPKLPDVNADIYACDEPETLGLTFDDGPNCSHNAFYDFLQEKKQKASMFYIGSNVLAWPYGALRGVKDGHHIAGHTWSHQLMTTLSNKEVLAELYYSTKAIKYVTGLTTRYWRPAQGDIDDRVRWIASQLNLTAILWNIDTDDWAANAVPGVTTETVEQNYKDFIEMGKNGTFSQSGAIILSHEINNMTMSMAMENHDALAKAYKHVIDVPTCMNITNPYVENSVTFPTFDEYVKSAASGSKNNGDSKKNGDGTSTSGEAVKKQSAGDDESAASGNMMVNGPLLIAALFAVAAFA</sequence>
<dbReference type="PROSITE" id="PS51677">
    <property type="entry name" value="NODB"/>
    <property type="match status" value="1"/>
</dbReference>
<keyword evidence="5" id="KW-1185">Reference proteome</keyword>
<evidence type="ECO:0000259" key="3">
    <source>
        <dbReference type="PROSITE" id="PS51677"/>
    </source>
</evidence>
<dbReference type="InterPro" id="IPR050248">
    <property type="entry name" value="Polysacc_deacetylase_ArnD"/>
</dbReference>
<dbReference type="OrthoDB" id="407355at2759"/>
<name>A0A068SDL0_9FUNG</name>
<feature type="chain" id="PRO_5001653116" evidence="2">
    <location>
        <begin position="21"/>
        <end position="426"/>
    </location>
</feature>
<dbReference type="Gene3D" id="3.20.20.370">
    <property type="entry name" value="Glycoside hydrolase/deacetylase"/>
    <property type="match status" value="1"/>
</dbReference>
<organism evidence="4 5">
    <name type="scientific">Lichtheimia corymbifera JMRC:FSU:9682</name>
    <dbReference type="NCBI Taxonomy" id="1263082"/>
    <lineage>
        <taxon>Eukaryota</taxon>
        <taxon>Fungi</taxon>
        <taxon>Fungi incertae sedis</taxon>
        <taxon>Mucoromycota</taxon>
        <taxon>Mucoromycotina</taxon>
        <taxon>Mucoromycetes</taxon>
        <taxon>Mucorales</taxon>
        <taxon>Lichtheimiaceae</taxon>
        <taxon>Lichtheimia</taxon>
    </lineage>
</organism>
<evidence type="ECO:0000313" key="5">
    <source>
        <dbReference type="Proteomes" id="UP000027586"/>
    </source>
</evidence>
<reference evidence="4" key="1">
    <citation type="submission" date="2013-08" db="EMBL/GenBank/DDBJ databases">
        <title>Gene expansion shapes genome architecture in the human pathogen Lichtheimia corymbifera: an evolutionary genomics analysis in the ancient terrestrial Mucorales (Mucoromycotina).</title>
        <authorList>
            <person name="Schwartze V.U."/>
            <person name="Winter S."/>
            <person name="Shelest E."/>
            <person name="Marcet-Houben M."/>
            <person name="Horn F."/>
            <person name="Wehner S."/>
            <person name="Hoffmann K."/>
            <person name="Riege K."/>
            <person name="Sammeth M."/>
            <person name="Nowrousian M."/>
            <person name="Valiante V."/>
            <person name="Linde J."/>
            <person name="Jacobsen I.D."/>
            <person name="Marz M."/>
            <person name="Brakhage A.A."/>
            <person name="Gabaldon T."/>
            <person name="Bocker S."/>
            <person name="Voigt K."/>
        </authorList>
    </citation>
    <scope>NUCLEOTIDE SEQUENCE [LARGE SCALE GENOMIC DNA]</scope>
    <source>
        <strain evidence="4">FSU 9682</strain>
    </source>
</reference>
<dbReference type="PANTHER" id="PTHR10587">
    <property type="entry name" value="GLYCOSYL TRANSFERASE-RELATED"/>
    <property type="match status" value="1"/>
</dbReference>
<dbReference type="GO" id="GO:0009272">
    <property type="term" value="P:fungal-type cell wall biogenesis"/>
    <property type="evidence" value="ECO:0007669"/>
    <property type="project" value="UniProtKB-ARBA"/>
</dbReference>
<protein>
    <submittedName>
        <fullName evidence="4">Chitin deacetylase</fullName>
    </submittedName>
</protein>